<dbReference type="STRING" id="303541.JF72_04260"/>
<keyword evidence="5 8" id="KW-0812">Transmembrane</keyword>
<dbReference type="PANTHER" id="PTHR21716">
    <property type="entry name" value="TRANSMEMBRANE PROTEIN"/>
    <property type="match status" value="1"/>
</dbReference>
<proteinExistence type="inferred from homology"/>
<dbReference type="Pfam" id="PF01594">
    <property type="entry name" value="AI-2E_transport"/>
    <property type="match status" value="1"/>
</dbReference>
<evidence type="ECO:0000256" key="5">
    <source>
        <dbReference type="ARBA" id="ARBA00022692"/>
    </source>
</evidence>
<comment type="subcellular location">
    <subcellularLocation>
        <location evidence="1">Cell membrane</location>
        <topology evidence="1">Multi-pass membrane protein</topology>
    </subcellularLocation>
</comment>
<dbReference type="EMBL" id="JXLG01000005">
    <property type="protein sequence ID" value="KJY61149.1"/>
    <property type="molecule type" value="Genomic_DNA"/>
</dbReference>
<evidence type="ECO:0000256" key="4">
    <source>
        <dbReference type="ARBA" id="ARBA00022475"/>
    </source>
</evidence>
<feature type="transmembrane region" description="Helical" evidence="8">
    <location>
        <begin position="86"/>
        <end position="108"/>
    </location>
</feature>
<dbReference type="Proteomes" id="UP000033682">
    <property type="component" value="Unassembled WGS sequence"/>
</dbReference>
<dbReference type="GO" id="GO:0005886">
    <property type="term" value="C:plasma membrane"/>
    <property type="evidence" value="ECO:0007669"/>
    <property type="project" value="UniProtKB-SubCell"/>
</dbReference>
<dbReference type="AlphaFoldDB" id="A0A0F4LSA4"/>
<evidence type="ECO:0000313" key="9">
    <source>
        <dbReference type="EMBL" id="KJY61149.1"/>
    </source>
</evidence>
<gene>
    <name evidence="9" type="ORF">JF72_04260</name>
</gene>
<comment type="similarity">
    <text evidence="2">Belongs to the autoinducer-2 exporter (AI-2E) (TC 2.A.86) family.</text>
</comment>
<dbReference type="PANTHER" id="PTHR21716:SF53">
    <property type="entry name" value="PERMEASE PERM-RELATED"/>
    <property type="match status" value="1"/>
</dbReference>
<evidence type="ECO:0000313" key="10">
    <source>
        <dbReference type="Proteomes" id="UP000033682"/>
    </source>
</evidence>
<organism evidence="9 10">
    <name type="scientific">Lactobacillus apis</name>
    <dbReference type="NCBI Taxonomy" id="303541"/>
    <lineage>
        <taxon>Bacteria</taxon>
        <taxon>Bacillati</taxon>
        <taxon>Bacillota</taxon>
        <taxon>Bacilli</taxon>
        <taxon>Lactobacillales</taxon>
        <taxon>Lactobacillaceae</taxon>
        <taxon>Lactobacillus</taxon>
    </lineage>
</organism>
<evidence type="ECO:0000256" key="1">
    <source>
        <dbReference type="ARBA" id="ARBA00004651"/>
    </source>
</evidence>
<feature type="transmembrane region" description="Helical" evidence="8">
    <location>
        <begin position="178"/>
        <end position="200"/>
    </location>
</feature>
<dbReference type="InterPro" id="IPR002549">
    <property type="entry name" value="AI-2E-like"/>
</dbReference>
<accession>A0A0F4LSA4</accession>
<evidence type="ECO:0000256" key="2">
    <source>
        <dbReference type="ARBA" id="ARBA00009773"/>
    </source>
</evidence>
<comment type="caution">
    <text evidence="9">The sequence shown here is derived from an EMBL/GenBank/DDBJ whole genome shotgun (WGS) entry which is preliminary data.</text>
</comment>
<keyword evidence="10" id="KW-1185">Reference proteome</keyword>
<keyword evidence="4" id="KW-1003">Cell membrane</keyword>
<protein>
    <submittedName>
        <fullName evidence="9">Permease</fullName>
    </submittedName>
</protein>
<dbReference type="GO" id="GO:0055085">
    <property type="term" value="P:transmembrane transport"/>
    <property type="evidence" value="ECO:0007669"/>
    <property type="project" value="TreeGrafter"/>
</dbReference>
<evidence type="ECO:0000256" key="3">
    <source>
        <dbReference type="ARBA" id="ARBA00022448"/>
    </source>
</evidence>
<evidence type="ECO:0000256" key="7">
    <source>
        <dbReference type="ARBA" id="ARBA00023136"/>
    </source>
</evidence>
<keyword evidence="7 8" id="KW-0472">Membrane</keyword>
<sequence>MNSQEKPRKQNIFQKWFLNNRFSVVLLNILLFFLIIWVFNKISFVMNPAKLFVSAILPPLLLALIQYYIMNPLVDILEHKFKVPRVVTIIGLFLLVAVLLVWIVNTLLPIVQTQVDSLIRHWPHIWNDATIAVQNMLSDPQFHSVKNDINDAIARAQDMIFKSGQHAIDAALDNISSAISIVTMIFMTLLTAPFILFFMLKDGHNLRPYLTQFAPKRWQNSFGELLYDINTALSSYIRGQLTVAFWVGIMFAIGYSIIGLPYGIALAVLSAFLNLIPYFGTFIAFIPAIVIGIMISLPMFIKVLIVFAVEQTIESRLISPLVMGNKMEMHPVTTILLLIGSSAVWGLWGVIFGIPIYAILKIIIMRVYNYYRKVSKVFDEDEKTSLVPKKTVDNEEVTKN</sequence>
<feature type="transmembrane region" description="Helical" evidence="8">
    <location>
        <begin position="21"/>
        <end position="39"/>
    </location>
</feature>
<feature type="transmembrane region" description="Helical" evidence="8">
    <location>
        <begin position="282"/>
        <end position="309"/>
    </location>
</feature>
<keyword evidence="6 8" id="KW-1133">Transmembrane helix</keyword>
<dbReference type="PATRIC" id="fig|303541.3.peg.575"/>
<dbReference type="RefSeq" id="WP_046306448.1">
    <property type="nucleotide sequence ID" value="NZ_CAMLOK010000001.1"/>
</dbReference>
<feature type="transmembrane region" description="Helical" evidence="8">
    <location>
        <begin position="51"/>
        <end position="74"/>
    </location>
</feature>
<name>A0A0F4LSA4_9LACO</name>
<feature type="transmembrane region" description="Helical" evidence="8">
    <location>
        <begin position="243"/>
        <end position="276"/>
    </location>
</feature>
<feature type="transmembrane region" description="Helical" evidence="8">
    <location>
        <begin position="329"/>
        <end position="348"/>
    </location>
</feature>
<evidence type="ECO:0000256" key="6">
    <source>
        <dbReference type="ARBA" id="ARBA00022989"/>
    </source>
</evidence>
<evidence type="ECO:0000256" key="8">
    <source>
        <dbReference type="SAM" id="Phobius"/>
    </source>
</evidence>
<keyword evidence="3" id="KW-0813">Transport</keyword>
<reference evidence="9 10" key="1">
    <citation type="submission" date="2015-01" db="EMBL/GenBank/DDBJ databases">
        <title>Comparative genomics of the lactic acid bacteria isolated from the honey bee gut.</title>
        <authorList>
            <person name="Ellegaard K.M."/>
            <person name="Tamarit D."/>
            <person name="Javelind E."/>
            <person name="Olofsson T."/>
            <person name="Andersson S.G."/>
            <person name="Vasquez A."/>
        </authorList>
    </citation>
    <scope>NUCLEOTIDE SEQUENCE [LARGE SCALE GENOMIC DNA]</scope>
    <source>
        <strain evidence="9 10">Hma11</strain>
    </source>
</reference>
<dbReference type="HOGENOM" id="CLU_031275_8_2_9"/>